<feature type="transmembrane region" description="Helical" evidence="8">
    <location>
        <begin position="90"/>
        <end position="111"/>
    </location>
</feature>
<dbReference type="GO" id="GO:0005886">
    <property type="term" value="C:plasma membrane"/>
    <property type="evidence" value="ECO:0007669"/>
    <property type="project" value="UniProtKB-SubCell"/>
</dbReference>
<keyword evidence="6 8" id="KW-1133">Transmembrane helix</keyword>
<keyword evidence="7 8" id="KW-0472">Membrane</keyword>
<feature type="transmembrane region" description="Helical" evidence="8">
    <location>
        <begin position="21"/>
        <end position="39"/>
    </location>
</feature>
<dbReference type="InterPro" id="IPR005829">
    <property type="entry name" value="Sugar_transporter_CS"/>
</dbReference>
<feature type="transmembrane region" description="Helical" evidence="8">
    <location>
        <begin position="322"/>
        <end position="346"/>
    </location>
</feature>
<dbReference type="AlphaFoldDB" id="A0A7W7QS32"/>
<feature type="transmembrane region" description="Helical" evidence="8">
    <location>
        <begin position="385"/>
        <end position="405"/>
    </location>
</feature>
<evidence type="ECO:0000256" key="6">
    <source>
        <dbReference type="ARBA" id="ARBA00022989"/>
    </source>
</evidence>
<dbReference type="InterPro" id="IPR011701">
    <property type="entry name" value="MFS"/>
</dbReference>
<name>A0A7W7QS32_9ACTN</name>
<feature type="transmembrane region" description="Helical" evidence="8">
    <location>
        <begin position="295"/>
        <end position="316"/>
    </location>
</feature>
<evidence type="ECO:0000256" key="2">
    <source>
        <dbReference type="ARBA" id="ARBA00006236"/>
    </source>
</evidence>
<evidence type="ECO:0000256" key="3">
    <source>
        <dbReference type="ARBA" id="ARBA00022448"/>
    </source>
</evidence>
<feature type="transmembrane region" description="Helical" evidence="8">
    <location>
        <begin position="229"/>
        <end position="253"/>
    </location>
</feature>
<gene>
    <name evidence="10" type="ORF">FHS44_005872</name>
</gene>
<evidence type="ECO:0000256" key="4">
    <source>
        <dbReference type="ARBA" id="ARBA00022475"/>
    </source>
</evidence>
<feature type="transmembrane region" description="Helical" evidence="8">
    <location>
        <begin position="265"/>
        <end position="283"/>
    </location>
</feature>
<dbReference type="PROSITE" id="PS00216">
    <property type="entry name" value="SUGAR_TRANSPORT_1"/>
    <property type="match status" value="1"/>
</dbReference>
<feature type="transmembrane region" description="Helical" evidence="8">
    <location>
        <begin position="179"/>
        <end position="199"/>
    </location>
</feature>
<keyword evidence="11" id="KW-1185">Reference proteome</keyword>
<evidence type="ECO:0000256" key="8">
    <source>
        <dbReference type="SAM" id="Phobius"/>
    </source>
</evidence>
<feature type="transmembrane region" description="Helical" evidence="8">
    <location>
        <begin position="148"/>
        <end position="173"/>
    </location>
</feature>
<keyword evidence="4" id="KW-1003">Cell membrane</keyword>
<accession>A0A7W7QS32</accession>
<protein>
    <submittedName>
        <fullName evidence="10">DHA1 family bicyclomycin/chloramphenicol resistance-like MFS transporter</fullName>
    </submittedName>
</protein>
<keyword evidence="3" id="KW-0813">Transport</keyword>
<reference evidence="10 11" key="1">
    <citation type="submission" date="2020-08" db="EMBL/GenBank/DDBJ databases">
        <title>Genomic Encyclopedia of Type Strains, Phase III (KMG-III): the genomes of soil and plant-associated and newly described type strains.</title>
        <authorList>
            <person name="Whitman W."/>
        </authorList>
    </citation>
    <scope>NUCLEOTIDE SEQUENCE [LARGE SCALE GENOMIC DNA]</scope>
    <source>
        <strain evidence="10 11">CECT 8840</strain>
    </source>
</reference>
<dbReference type="PANTHER" id="PTHR23502:SF132">
    <property type="entry name" value="POLYAMINE TRANSPORTER 2-RELATED"/>
    <property type="match status" value="1"/>
</dbReference>
<dbReference type="InterPro" id="IPR020846">
    <property type="entry name" value="MFS_dom"/>
</dbReference>
<comment type="subcellular location">
    <subcellularLocation>
        <location evidence="1">Cell membrane</location>
        <topology evidence="1">Multi-pass membrane protein</topology>
    </subcellularLocation>
</comment>
<keyword evidence="5 8" id="KW-0812">Transmembrane</keyword>
<evidence type="ECO:0000256" key="5">
    <source>
        <dbReference type="ARBA" id="ARBA00022692"/>
    </source>
</evidence>
<feature type="domain" description="Major facilitator superfamily (MFS) profile" evidence="9">
    <location>
        <begin position="24"/>
        <end position="406"/>
    </location>
</feature>
<dbReference type="CDD" id="cd17320">
    <property type="entry name" value="MFS_MdfA_MDR_like"/>
    <property type="match status" value="1"/>
</dbReference>
<sequence>MPKDPLLVAPAATVERSQERVGRLLVVLAALGAVAPLATDMYVPGFPGLVRSLGTTGSSVQLSMTAFLIGLALGQILLGPVSDAVGRRRVLLWGSALFTVFSLVCALAPNIDVLNVARLLEGVAGAAGMVVGRAVLTDRFHGTPEAPRHFATLSVIVSIAPIAAPVLGGAILGFASWRVVFAALTGFGVLLVLGVLAWAPESLPASRRHSGGVSSTFRAIGGLFGRRALMGYVLTSSFSGAALFTYIAGSAFVFQDVYGVSPTQYSLIFAVNALGMLVGGIVFGRIASRVGINALLVAGLGIAFVATAVLLLVLVTTGGGLVVTWVCLFLVIIGFGLVLPASTTIVQALGHDAPGATSGLLGGTQFVLGAAASPLAGLFGTDSATPTAAVMLVALVLSVLALAFARPWQGHGETVRLSGSSTTPGA</sequence>
<dbReference type="InterPro" id="IPR004812">
    <property type="entry name" value="Efflux_drug-R_Bcr/CmlA"/>
</dbReference>
<organism evidence="10 11">
    <name type="scientific">Streptosporangium saharense</name>
    <dbReference type="NCBI Taxonomy" id="1706840"/>
    <lineage>
        <taxon>Bacteria</taxon>
        <taxon>Bacillati</taxon>
        <taxon>Actinomycetota</taxon>
        <taxon>Actinomycetes</taxon>
        <taxon>Streptosporangiales</taxon>
        <taxon>Streptosporangiaceae</taxon>
        <taxon>Streptosporangium</taxon>
    </lineage>
</organism>
<comment type="similarity">
    <text evidence="2">Belongs to the major facilitator superfamily. Bcr/CmlA family.</text>
</comment>
<dbReference type="Proteomes" id="UP000552644">
    <property type="component" value="Unassembled WGS sequence"/>
</dbReference>
<feature type="transmembrane region" description="Helical" evidence="8">
    <location>
        <begin position="117"/>
        <end position="136"/>
    </location>
</feature>
<feature type="transmembrane region" description="Helical" evidence="8">
    <location>
        <begin position="358"/>
        <end position="379"/>
    </location>
</feature>
<dbReference type="Pfam" id="PF07690">
    <property type="entry name" value="MFS_1"/>
    <property type="match status" value="1"/>
</dbReference>
<evidence type="ECO:0000313" key="10">
    <source>
        <dbReference type="EMBL" id="MBB4918742.1"/>
    </source>
</evidence>
<dbReference type="EMBL" id="JACHJP010000007">
    <property type="protein sequence ID" value="MBB4918742.1"/>
    <property type="molecule type" value="Genomic_DNA"/>
</dbReference>
<comment type="caution">
    <text evidence="10">The sequence shown here is derived from an EMBL/GenBank/DDBJ whole genome shotgun (WGS) entry which is preliminary data.</text>
</comment>
<dbReference type="GO" id="GO:0042910">
    <property type="term" value="F:xenobiotic transmembrane transporter activity"/>
    <property type="evidence" value="ECO:0007669"/>
    <property type="project" value="InterPro"/>
</dbReference>
<dbReference type="GO" id="GO:1990961">
    <property type="term" value="P:xenobiotic detoxification by transmembrane export across the plasma membrane"/>
    <property type="evidence" value="ECO:0007669"/>
    <property type="project" value="InterPro"/>
</dbReference>
<dbReference type="InterPro" id="IPR036259">
    <property type="entry name" value="MFS_trans_sf"/>
</dbReference>
<dbReference type="PANTHER" id="PTHR23502">
    <property type="entry name" value="MAJOR FACILITATOR SUPERFAMILY"/>
    <property type="match status" value="1"/>
</dbReference>
<dbReference type="SUPFAM" id="SSF103473">
    <property type="entry name" value="MFS general substrate transporter"/>
    <property type="match status" value="1"/>
</dbReference>
<proteinExistence type="inferred from homology"/>
<evidence type="ECO:0000256" key="7">
    <source>
        <dbReference type="ARBA" id="ARBA00023136"/>
    </source>
</evidence>
<feature type="transmembrane region" description="Helical" evidence="8">
    <location>
        <begin position="59"/>
        <end position="78"/>
    </location>
</feature>
<evidence type="ECO:0000313" key="11">
    <source>
        <dbReference type="Proteomes" id="UP000552644"/>
    </source>
</evidence>
<dbReference type="Gene3D" id="1.20.1720.10">
    <property type="entry name" value="Multidrug resistance protein D"/>
    <property type="match status" value="1"/>
</dbReference>
<dbReference type="RefSeq" id="WP_184720273.1">
    <property type="nucleotide sequence ID" value="NZ_JACHJP010000007.1"/>
</dbReference>
<dbReference type="NCBIfam" id="TIGR00710">
    <property type="entry name" value="efflux_Bcr_CflA"/>
    <property type="match status" value="1"/>
</dbReference>
<evidence type="ECO:0000256" key="1">
    <source>
        <dbReference type="ARBA" id="ARBA00004651"/>
    </source>
</evidence>
<dbReference type="PROSITE" id="PS50850">
    <property type="entry name" value="MFS"/>
    <property type="match status" value="1"/>
</dbReference>
<evidence type="ECO:0000259" key="9">
    <source>
        <dbReference type="PROSITE" id="PS50850"/>
    </source>
</evidence>